<dbReference type="AlphaFoldDB" id="A0A6L2NPX1"/>
<evidence type="ECO:0000256" key="1">
    <source>
        <dbReference type="SAM" id="MobiDB-lite"/>
    </source>
</evidence>
<proteinExistence type="predicted"/>
<comment type="caution">
    <text evidence="2">The sequence shown here is derived from an EMBL/GenBank/DDBJ whole genome shotgun (WGS) entry which is preliminary data.</text>
</comment>
<feature type="compositionally biased region" description="Acidic residues" evidence="1">
    <location>
        <begin position="98"/>
        <end position="123"/>
    </location>
</feature>
<name>A0A6L2NPX1_TANCI</name>
<dbReference type="EMBL" id="BKCJ010009587">
    <property type="protein sequence ID" value="GEU87657.1"/>
    <property type="molecule type" value="Genomic_DNA"/>
</dbReference>
<protein>
    <submittedName>
        <fullName evidence="2">Uncharacterized protein</fullName>
    </submittedName>
</protein>
<organism evidence="2">
    <name type="scientific">Tanacetum cinerariifolium</name>
    <name type="common">Dalmatian daisy</name>
    <name type="synonym">Chrysanthemum cinerariifolium</name>
    <dbReference type="NCBI Taxonomy" id="118510"/>
    <lineage>
        <taxon>Eukaryota</taxon>
        <taxon>Viridiplantae</taxon>
        <taxon>Streptophyta</taxon>
        <taxon>Embryophyta</taxon>
        <taxon>Tracheophyta</taxon>
        <taxon>Spermatophyta</taxon>
        <taxon>Magnoliopsida</taxon>
        <taxon>eudicotyledons</taxon>
        <taxon>Gunneridae</taxon>
        <taxon>Pentapetalae</taxon>
        <taxon>asterids</taxon>
        <taxon>campanulids</taxon>
        <taxon>Asterales</taxon>
        <taxon>Asteraceae</taxon>
        <taxon>Asteroideae</taxon>
        <taxon>Anthemideae</taxon>
        <taxon>Anthemidinae</taxon>
        <taxon>Tanacetum</taxon>
    </lineage>
</organism>
<feature type="compositionally biased region" description="Basic and acidic residues" evidence="1">
    <location>
        <begin position="19"/>
        <end position="32"/>
    </location>
</feature>
<accession>A0A6L2NPX1</accession>
<feature type="region of interest" description="Disordered" evidence="1">
    <location>
        <begin position="17"/>
        <end position="158"/>
    </location>
</feature>
<reference evidence="2" key="1">
    <citation type="journal article" date="2019" name="Sci. Rep.">
        <title>Draft genome of Tanacetum cinerariifolium, the natural source of mosquito coil.</title>
        <authorList>
            <person name="Yamashiro T."/>
            <person name="Shiraishi A."/>
            <person name="Satake H."/>
            <person name="Nakayama K."/>
        </authorList>
    </citation>
    <scope>NUCLEOTIDE SEQUENCE</scope>
</reference>
<feature type="compositionally biased region" description="Acidic residues" evidence="1">
    <location>
        <begin position="144"/>
        <end position="158"/>
    </location>
</feature>
<evidence type="ECO:0000313" key="2">
    <source>
        <dbReference type="EMBL" id="GEU87657.1"/>
    </source>
</evidence>
<sequence length="158" mass="17932">MLDSKAYKKYYVVASRAVPPKEKTKYNKKTDEPITYPKSKTASASKGTKLKSKAKVTKPDMKKQHVKKTKAKDERTGTILGVPDVPPYESKNDKESWGDNEDDDGDTDDDSDNDDDAESDDHDDANQTEYKEEDVDEGTRTLFDDELTDEEKLDDEKQ</sequence>
<gene>
    <name evidence="2" type="ORF">Tci_059635</name>
</gene>
<feature type="compositionally biased region" description="Low complexity" evidence="1">
    <location>
        <begin position="38"/>
        <end position="47"/>
    </location>
</feature>